<evidence type="ECO:0000256" key="1">
    <source>
        <dbReference type="SAM" id="MobiDB-lite"/>
    </source>
</evidence>
<dbReference type="AlphaFoldDB" id="A0AAV2LMR0"/>
<proteinExistence type="predicted"/>
<protein>
    <submittedName>
        <fullName evidence="2">Uncharacterized protein</fullName>
    </submittedName>
</protein>
<reference evidence="2 3" key="1">
    <citation type="submission" date="2024-04" db="EMBL/GenBank/DDBJ databases">
        <authorList>
            <person name="Waldvogel A.-M."/>
            <person name="Schoenle A."/>
        </authorList>
    </citation>
    <scope>NUCLEOTIDE SEQUENCE [LARGE SCALE GENOMIC DNA]</scope>
</reference>
<organism evidence="2 3">
    <name type="scientific">Knipowitschia caucasica</name>
    <name type="common">Caucasian dwarf goby</name>
    <name type="synonym">Pomatoschistus caucasicus</name>
    <dbReference type="NCBI Taxonomy" id="637954"/>
    <lineage>
        <taxon>Eukaryota</taxon>
        <taxon>Metazoa</taxon>
        <taxon>Chordata</taxon>
        <taxon>Craniata</taxon>
        <taxon>Vertebrata</taxon>
        <taxon>Euteleostomi</taxon>
        <taxon>Actinopterygii</taxon>
        <taxon>Neopterygii</taxon>
        <taxon>Teleostei</taxon>
        <taxon>Neoteleostei</taxon>
        <taxon>Acanthomorphata</taxon>
        <taxon>Gobiaria</taxon>
        <taxon>Gobiiformes</taxon>
        <taxon>Gobioidei</taxon>
        <taxon>Gobiidae</taxon>
        <taxon>Gobiinae</taxon>
        <taxon>Knipowitschia</taxon>
    </lineage>
</organism>
<feature type="region of interest" description="Disordered" evidence="1">
    <location>
        <begin position="73"/>
        <end position="94"/>
    </location>
</feature>
<keyword evidence="3" id="KW-1185">Reference proteome</keyword>
<gene>
    <name evidence="2" type="ORF">KC01_LOCUS30971</name>
</gene>
<feature type="compositionally biased region" description="Gly residues" evidence="1">
    <location>
        <begin position="28"/>
        <end position="38"/>
    </location>
</feature>
<name>A0AAV2LMR0_KNICA</name>
<dbReference type="EMBL" id="OZ035826">
    <property type="protein sequence ID" value="CAL1603269.1"/>
    <property type="molecule type" value="Genomic_DNA"/>
</dbReference>
<dbReference type="Proteomes" id="UP001497482">
    <property type="component" value="Chromosome 4"/>
</dbReference>
<accession>A0AAV2LMR0</accession>
<evidence type="ECO:0000313" key="3">
    <source>
        <dbReference type="Proteomes" id="UP001497482"/>
    </source>
</evidence>
<sequence>MRPLKTSPNVSSQPSTALLHPPPRPQRGGAGRRWGGGENEQLFVPPAGLSSRPLMCNPTPDFCWTQDITPIIEGSPTGRPLLEVRQDTHTAGLH</sequence>
<evidence type="ECO:0000313" key="2">
    <source>
        <dbReference type="EMBL" id="CAL1603269.1"/>
    </source>
</evidence>
<feature type="compositionally biased region" description="Polar residues" evidence="1">
    <location>
        <begin position="1"/>
        <end position="16"/>
    </location>
</feature>
<feature type="region of interest" description="Disordered" evidence="1">
    <location>
        <begin position="1"/>
        <end position="51"/>
    </location>
</feature>